<dbReference type="Gene3D" id="3.40.50.300">
    <property type="entry name" value="P-loop containing nucleotide triphosphate hydrolases"/>
    <property type="match status" value="1"/>
</dbReference>
<dbReference type="RefSeq" id="WP_142902758.1">
    <property type="nucleotide sequence ID" value="NZ_ML660088.1"/>
</dbReference>
<dbReference type="InterPro" id="IPR027417">
    <property type="entry name" value="P-loop_NTPase"/>
</dbReference>
<sequence length="193" mass="21697">MAVTETNILIGVSGVSGTGRHGAAMYLARHLELRPHAIALPILRCCAATINMDFEIFKNLEKDQTIGMLGNRTKRQFLRDVGKFYREQVDVFFLLRQLEHRIQCEEASNNLFNGNLVTDVKLDTEAEWVRFNGGQVIHIKQDKAPADFDVIDLGVEVDRADIVIQNNGTVEQLHKKLDSVIQLIRTNSGLPVT</sequence>
<dbReference type="Proteomes" id="UP000319732">
    <property type="component" value="Unassembled WGS sequence"/>
</dbReference>
<reference evidence="1 2" key="1">
    <citation type="submission" date="2019-06" db="EMBL/GenBank/DDBJ databases">
        <title>Whole genome sequence for Cellvibrionaceae sp. R142.</title>
        <authorList>
            <person name="Wang G."/>
        </authorList>
    </citation>
    <scope>NUCLEOTIDE SEQUENCE [LARGE SCALE GENOMIC DNA]</scope>
    <source>
        <strain evidence="1 2">R142</strain>
    </source>
</reference>
<dbReference type="AlphaFoldDB" id="A0A545U6W2"/>
<dbReference type="InterPro" id="IPR048444">
    <property type="entry name" value="DNMK"/>
</dbReference>
<protein>
    <recommendedName>
        <fullName evidence="3">Dephospho-CoA kinase</fullName>
    </recommendedName>
</protein>
<dbReference type="OrthoDB" id="5401711at2"/>
<comment type="caution">
    <text evidence="1">The sequence shown here is derived from an EMBL/GenBank/DDBJ whole genome shotgun (WGS) entry which is preliminary data.</text>
</comment>
<evidence type="ECO:0000313" key="1">
    <source>
        <dbReference type="EMBL" id="TQV85210.1"/>
    </source>
</evidence>
<evidence type="ECO:0008006" key="3">
    <source>
        <dbReference type="Google" id="ProtNLM"/>
    </source>
</evidence>
<accession>A0A545U6W2</accession>
<proteinExistence type="predicted"/>
<dbReference type="Pfam" id="PF21448">
    <property type="entry name" value="DNMK"/>
    <property type="match status" value="1"/>
</dbReference>
<evidence type="ECO:0000313" key="2">
    <source>
        <dbReference type="Proteomes" id="UP000319732"/>
    </source>
</evidence>
<name>A0A545U6W2_9GAMM</name>
<keyword evidence="2" id="KW-1185">Reference proteome</keyword>
<gene>
    <name evidence="1" type="ORF">FKG94_03200</name>
</gene>
<organism evidence="1 2">
    <name type="scientific">Exilibacterium tricleocarpae</name>
    <dbReference type="NCBI Taxonomy" id="2591008"/>
    <lineage>
        <taxon>Bacteria</taxon>
        <taxon>Pseudomonadati</taxon>
        <taxon>Pseudomonadota</taxon>
        <taxon>Gammaproteobacteria</taxon>
        <taxon>Cellvibrionales</taxon>
        <taxon>Cellvibrionaceae</taxon>
        <taxon>Exilibacterium</taxon>
    </lineage>
</organism>
<dbReference type="EMBL" id="VHSG01000004">
    <property type="protein sequence ID" value="TQV85210.1"/>
    <property type="molecule type" value="Genomic_DNA"/>
</dbReference>